<reference evidence="2 3" key="1">
    <citation type="submission" date="2020-08" db="EMBL/GenBank/DDBJ databases">
        <title>Amycolatopsis sp. nov. DR6-1 isolated from Dendrobium heterocarpum.</title>
        <authorList>
            <person name="Tedsree N."/>
            <person name="Kuncharoen N."/>
            <person name="Likhitwitayawuid K."/>
            <person name="Tanasupawat S."/>
        </authorList>
    </citation>
    <scope>NUCLEOTIDE SEQUENCE [LARGE SCALE GENOMIC DNA]</scope>
    <source>
        <strain evidence="2 3">DR6-1</strain>
    </source>
</reference>
<protein>
    <submittedName>
        <fullName evidence="2">Uncharacterized protein</fullName>
    </submittedName>
</protein>
<evidence type="ECO:0000256" key="1">
    <source>
        <dbReference type="SAM" id="MobiDB-lite"/>
    </source>
</evidence>
<gene>
    <name evidence="2" type="ORF">H4281_10210</name>
</gene>
<proteinExistence type="predicted"/>
<comment type="caution">
    <text evidence="2">The sequence shown here is derived from an EMBL/GenBank/DDBJ whole genome shotgun (WGS) entry which is preliminary data.</text>
</comment>
<name>A0A7W3VVD9_9PSEU</name>
<dbReference type="Proteomes" id="UP000526734">
    <property type="component" value="Unassembled WGS sequence"/>
</dbReference>
<evidence type="ECO:0000313" key="2">
    <source>
        <dbReference type="EMBL" id="MBB1153502.1"/>
    </source>
</evidence>
<feature type="compositionally biased region" description="Basic and acidic residues" evidence="1">
    <location>
        <begin position="63"/>
        <end position="77"/>
    </location>
</feature>
<dbReference type="EMBL" id="JACGZW010000003">
    <property type="protein sequence ID" value="MBB1153502.1"/>
    <property type="molecule type" value="Genomic_DNA"/>
</dbReference>
<organism evidence="2 3">
    <name type="scientific">Amycolatopsis dendrobii</name>
    <dbReference type="NCBI Taxonomy" id="2760662"/>
    <lineage>
        <taxon>Bacteria</taxon>
        <taxon>Bacillati</taxon>
        <taxon>Actinomycetota</taxon>
        <taxon>Actinomycetes</taxon>
        <taxon>Pseudonocardiales</taxon>
        <taxon>Pseudonocardiaceae</taxon>
        <taxon>Amycolatopsis</taxon>
    </lineage>
</organism>
<keyword evidence="3" id="KW-1185">Reference proteome</keyword>
<dbReference type="AlphaFoldDB" id="A0A7W3VVD9"/>
<evidence type="ECO:0000313" key="3">
    <source>
        <dbReference type="Proteomes" id="UP000526734"/>
    </source>
</evidence>
<dbReference type="RefSeq" id="WP_182890623.1">
    <property type="nucleotide sequence ID" value="NZ_JACGZW010000003.1"/>
</dbReference>
<accession>A0A7W3VVD9</accession>
<feature type="region of interest" description="Disordered" evidence="1">
    <location>
        <begin position="45"/>
        <end position="84"/>
    </location>
</feature>
<sequence>MSRLHRVTEEEIAAAQLRLVTDKNLGRRSPVVVVRIASMTAGDVLELPDDDADSDPSASAAEAGREQKVKPEPEGTRKPPSGATGEFKFARALAMADSNAMAEYARLIGERASTEGTAVDVVDLALRANLAGPHHHAKEDLVQTASEFEHLVTDYVRTLGPTDTRTLAVRKMLAELRVVMALTDFYRID</sequence>